<dbReference type="CDD" id="cd17472">
    <property type="entry name" value="MFS_YajR_like"/>
    <property type="match status" value="1"/>
</dbReference>
<reference evidence="9" key="1">
    <citation type="submission" date="2019-02" db="EMBL/GenBank/DDBJ databases">
        <authorList>
            <person name="Li S.-H."/>
        </authorList>
    </citation>
    <scope>NUCLEOTIDE SEQUENCE</scope>
    <source>
        <strain evidence="9">IMCC14734</strain>
    </source>
</reference>
<sequence>MTPLERRTVAALAGLYSFRMLGLFMVLPLLALYSDSFSASTPLLIGVALGAYGLAQAVLQIPFGLVSDRIGRRPVIVFGLVLFGIGSIVAAQADSIYGLIGGRLIQGAGAIASTVMALVADSTSDEQRTKAMALVGISIGASFAVALIVGPLLAGFGGIAVVFYVTAGLALLGIVIVCTIVPVPTQIKTQHREAGAVPALLMRSIVDRRLARLNFSVFALHFILMAGFVVLPLVLENNLQVASERHWLVYLPTLLLSVLGMLPLMLLAERYGRLKQAFMLAVVGVGLSQLMFALNGNAWLVYLALLLFFVGFNYLEATLPSLISKTVYAGGKGTALGVYSSSQFLGAFAGGVTGGWALQTFGQSGVFVVCALVVGLWLLVALRLQPPRNLANIVVEFPADEERWLDRVSQLRQAAGVAEVLLISDTRTIYLKVDETEFDHDLVAGLTV</sequence>
<evidence type="ECO:0000256" key="4">
    <source>
        <dbReference type="ARBA" id="ARBA00022692"/>
    </source>
</evidence>
<dbReference type="Proteomes" id="UP001143362">
    <property type="component" value="Unassembled WGS sequence"/>
</dbReference>
<evidence type="ECO:0000256" key="5">
    <source>
        <dbReference type="ARBA" id="ARBA00022989"/>
    </source>
</evidence>
<dbReference type="Gene3D" id="1.20.1250.20">
    <property type="entry name" value="MFS general substrate transporter like domains"/>
    <property type="match status" value="1"/>
</dbReference>
<keyword evidence="10" id="KW-1185">Reference proteome</keyword>
<dbReference type="InterPro" id="IPR036259">
    <property type="entry name" value="MFS_trans_sf"/>
</dbReference>
<keyword evidence="6 7" id="KW-0472">Membrane</keyword>
<evidence type="ECO:0000256" key="6">
    <source>
        <dbReference type="ARBA" id="ARBA00023136"/>
    </source>
</evidence>
<feature type="domain" description="Major facilitator superfamily (MFS) profile" evidence="8">
    <location>
        <begin position="6"/>
        <end position="389"/>
    </location>
</feature>
<evidence type="ECO:0000313" key="10">
    <source>
        <dbReference type="Proteomes" id="UP001143362"/>
    </source>
</evidence>
<dbReference type="Pfam" id="PF07690">
    <property type="entry name" value="MFS_1"/>
    <property type="match status" value="1"/>
</dbReference>
<feature type="transmembrane region" description="Helical" evidence="7">
    <location>
        <begin position="131"/>
        <end position="153"/>
    </location>
</feature>
<dbReference type="InterPro" id="IPR011701">
    <property type="entry name" value="MFS"/>
</dbReference>
<evidence type="ECO:0000256" key="7">
    <source>
        <dbReference type="SAM" id="Phobius"/>
    </source>
</evidence>
<feature type="transmembrane region" description="Helical" evidence="7">
    <location>
        <begin position="99"/>
        <end position="119"/>
    </location>
</feature>
<gene>
    <name evidence="9" type="ORF">EYC98_00845</name>
</gene>
<dbReference type="PANTHER" id="PTHR23517:SF2">
    <property type="entry name" value="MULTIDRUG RESISTANCE PROTEIN MDTH"/>
    <property type="match status" value="1"/>
</dbReference>
<feature type="transmembrane region" description="Helical" evidence="7">
    <location>
        <begin position="299"/>
        <end position="315"/>
    </location>
</feature>
<evidence type="ECO:0000256" key="3">
    <source>
        <dbReference type="ARBA" id="ARBA00022475"/>
    </source>
</evidence>
<evidence type="ECO:0000256" key="1">
    <source>
        <dbReference type="ARBA" id="ARBA00004651"/>
    </source>
</evidence>
<feature type="transmembrane region" description="Helical" evidence="7">
    <location>
        <begin position="43"/>
        <end position="63"/>
    </location>
</feature>
<feature type="transmembrane region" description="Helical" evidence="7">
    <location>
        <begin position="364"/>
        <end position="382"/>
    </location>
</feature>
<proteinExistence type="predicted"/>
<dbReference type="PANTHER" id="PTHR23517">
    <property type="entry name" value="RESISTANCE PROTEIN MDTM, PUTATIVE-RELATED-RELATED"/>
    <property type="match status" value="1"/>
</dbReference>
<feature type="transmembrane region" description="Helical" evidence="7">
    <location>
        <begin position="336"/>
        <end position="358"/>
    </location>
</feature>
<dbReference type="InterPro" id="IPR020846">
    <property type="entry name" value="MFS_dom"/>
</dbReference>
<evidence type="ECO:0000256" key="2">
    <source>
        <dbReference type="ARBA" id="ARBA00022448"/>
    </source>
</evidence>
<keyword evidence="2" id="KW-0813">Transport</keyword>
<keyword evidence="4 7" id="KW-0812">Transmembrane</keyword>
<dbReference type="InterPro" id="IPR050171">
    <property type="entry name" value="MFS_Transporters"/>
</dbReference>
<organism evidence="9 10">
    <name type="scientific">Candidatus Litorirhabdus singularis</name>
    <dbReference type="NCBI Taxonomy" id="2518993"/>
    <lineage>
        <taxon>Bacteria</taxon>
        <taxon>Pseudomonadati</taxon>
        <taxon>Pseudomonadota</taxon>
        <taxon>Gammaproteobacteria</taxon>
        <taxon>Cellvibrionales</taxon>
        <taxon>Halieaceae</taxon>
        <taxon>Candidatus Litorirhabdus</taxon>
    </lineage>
</organism>
<dbReference type="SUPFAM" id="SSF103473">
    <property type="entry name" value="MFS general substrate transporter"/>
    <property type="match status" value="1"/>
</dbReference>
<keyword evidence="5 7" id="KW-1133">Transmembrane helix</keyword>
<accession>A0ABT3TAW3</accession>
<feature type="transmembrane region" description="Helical" evidence="7">
    <location>
        <begin position="213"/>
        <end position="235"/>
    </location>
</feature>
<keyword evidence="3" id="KW-1003">Cell membrane</keyword>
<name>A0ABT3TAW3_9GAMM</name>
<dbReference type="PROSITE" id="PS50850">
    <property type="entry name" value="MFS"/>
    <property type="match status" value="1"/>
</dbReference>
<feature type="transmembrane region" description="Helical" evidence="7">
    <location>
        <begin position="247"/>
        <end position="268"/>
    </location>
</feature>
<evidence type="ECO:0000259" key="8">
    <source>
        <dbReference type="PROSITE" id="PS50850"/>
    </source>
</evidence>
<dbReference type="EMBL" id="SHNN01000001">
    <property type="protein sequence ID" value="MCX2979406.1"/>
    <property type="molecule type" value="Genomic_DNA"/>
</dbReference>
<comment type="caution">
    <text evidence="9">The sequence shown here is derived from an EMBL/GenBank/DDBJ whole genome shotgun (WGS) entry which is preliminary data.</text>
</comment>
<feature type="transmembrane region" description="Helical" evidence="7">
    <location>
        <begin position="12"/>
        <end position="31"/>
    </location>
</feature>
<protein>
    <submittedName>
        <fullName evidence="9">MFS transporter</fullName>
    </submittedName>
</protein>
<evidence type="ECO:0000313" key="9">
    <source>
        <dbReference type="EMBL" id="MCX2979406.1"/>
    </source>
</evidence>
<feature type="transmembrane region" description="Helical" evidence="7">
    <location>
        <begin position="277"/>
        <end position="293"/>
    </location>
</feature>
<dbReference type="Gene3D" id="3.30.70.100">
    <property type="match status" value="1"/>
</dbReference>
<comment type="subcellular location">
    <subcellularLocation>
        <location evidence="1">Cell membrane</location>
        <topology evidence="1">Multi-pass membrane protein</topology>
    </subcellularLocation>
</comment>
<feature type="transmembrane region" description="Helical" evidence="7">
    <location>
        <begin position="75"/>
        <end position="93"/>
    </location>
</feature>
<feature type="transmembrane region" description="Helical" evidence="7">
    <location>
        <begin position="159"/>
        <end position="183"/>
    </location>
</feature>